<dbReference type="InterPro" id="IPR000522">
    <property type="entry name" value="ABC_transptr_permease_BtuC"/>
</dbReference>
<keyword evidence="4" id="KW-1003">Cell membrane</keyword>
<feature type="transmembrane region" description="Helical" evidence="8">
    <location>
        <begin position="280"/>
        <end position="297"/>
    </location>
</feature>
<keyword evidence="10" id="KW-1185">Reference proteome</keyword>
<protein>
    <submittedName>
        <fullName evidence="9">Iron complex transport system permease protein</fullName>
    </submittedName>
</protein>
<evidence type="ECO:0000256" key="5">
    <source>
        <dbReference type="ARBA" id="ARBA00022692"/>
    </source>
</evidence>
<feature type="transmembrane region" description="Helical" evidence="8">
    <location>
        <begin position="64"/>
        <end position="81"/>
    </location>
</feature>
<evidence type="ECO:0000256" key="4">
    <source>
        <dbReference type="ARBA" id="ARBA00022475"/>
    </source>
</evidence>
<dbReference type="GO" id="GO:0022857">
    <property type="term" value="F:transmembrane transporter activity"/>
    <property type="evidence" value="ECO:0007669"/>
    <property type="project" value="InterPro"/>
</dbReference>
<feature type="transmembrane region" description="Helical" evidence="8">
    <location>
        <begin position="197"/>
        <end position="216"/>
    </location>
</feature>
<dbReference type="SUPFAM" id="SSF81345">
    <property type="entry name" value="ABC transporter involved in vitamin B12 uptake, BtuC"/>
    <property type="match status" value="1"/>
</dbReference>
<comment type="similarity">
    <text evidence="2">Belongs to the binding-protein-dependent transport system permease family. FecCD subfamily.</text>
</comment>
<gene>
    <name evidence="9" type="ORF">SAMN04487931_106290</name>
</gene>
<evidence type="ECO:0000256" key="7">
    <source>
        <dbReference type="ARBA" id="ARBA00023136"/>
    </source>
</evidence>
<evidence type="ECO:0000256" key="2">
    <source>
        <dbReference type="ARBA" id="ARBA00007935"/>
    </source>
</evidence>
<feature type="transmembrane region" description="Helical" evidence="8">
    <location>
        <begin position="242"/>
        <end position="268"/>
    </location>
</feature>
<feature type="transmembrane region" description="Helical" evidence="8">
    <location>
        <begin position="152"/>
        <end position="173"/>
    </location>
</feature>
<dbReference type="EMBL" id="FNLL01000006">
    <property type="protein sequence ID" value="SDU32133.1"/>
    <property type="molecule type" value="Genomic_DNA"/>
</dbReference>
<dbReference type="InterPro" id="IPR037294">
    <property type="entry name" value="ABC_BtuC-like"/>
</dbReference>
<dbReference type="Pfam" id="PF01032">
    <property type="entry name" value="FecCD"/>
    <property type="match status" value="1"/>
</dbReference>
<name>A0A1H2HJW2_9BACT</name>
<evidence type="ECO:0000313" key="10">
    <source>
        <dbReference type="Proteomes" id="UP000199608"/>
    </source>
</evidence>
<comment type="subcellular location">
    <subcellularLocation>
        <location evidence="1">Cell membrane</location>
        <topology evidence="1">Multi-pass membrane protein</topology>
    </subcellularLocation>
</comment>
<keyword evidence="6 8" id="KW-1133">Transmembrane helix</keyword>
<keyword evidence="5 8" id="KW-0812">Transmembrane</keyword>
<dbReference type="Gene3D" id="1.10.3470.10">
    <property type="entry name" value="ABC transporter involved in vitamin B12 uptake, BtuC"/>
    <property type="match status" value="1"/>
</dbReference>
<feature type="transmembrane region" description="Helical" evidence="8">
    <location>
        <begin position="93"/>
        <end position="114"/>
    </location>
</feature>
<dbReference type="FunFam" id="1.10.3470.10:FF:000001">
    <property type="entry name" value="Vitamin B12 ABC transporter permease BtuC"/>
    <property type="match status" value="1"/>
</dbReference>
<dbReference type="AlphaFoldDB" id="A0A1H2HJW2"/>
<evidence type="ECO:0000256" key="1">
    <source>
        <dbReference type="ARBA" id="ARBA00004651"/>
    </source>
</evidence>
<dbReference type="GO" id="GO:0005886">
    <property type="term" value="C:plasma membrane"/>
    <property type="evidence" value="ECO:0007669"/>
    <property type="project" value="UniProtKB-SubCell"/>
</dbReference>
<evidence type="ECO:0000313" key="9">
    <source>
        <dbReference type="EMBL" id="SDU32133.1"/>
    </source>
</evidence>
<reference evidence="10" key="1">
    <citation type="submission" date="2016-10" db="EMBL/GenBank/DDBJ databases">
        <authorList>
            <person name="Varghese N."/>
            <person name="Submissions S."/>
        </authorList>
    </citation>
    <scope>NUCLEOTIDE SEQUENCE [LARGE SCALE GENOMIC DNA]</scope>
    <source>
        <strain evidence="10">DSM 3384</strain>
    </source>
</reference>
<evidence type="ECO:0000256" key="3">
    <source>
        <dbReference type="ARBA" id="ARBA00022448"/>
    </source>
</evidence>
<keyword evidence="3" id="KW-0813">Transport</keyword>
<organism evidence="9 10">
    <name type="scientific">Desulfobacula phenolica</name>
    <dbReference type="NCBI Taxonomy" id="90732"/>
    <lineage>
        <taxon>Bacteria</taxon>
        <taxon>Pseudomonadati</taxon>
        <taxon>Thermodesulfobacteriota</taxon>
        <taxon>Desulfobacteria</taxon>
        <taxon>Desulfobacterales</taxon>
        <taxon>Desulfobacteraceae</taxon>
        <taxon>Desulfobacula</taxon>
    </lineage>
</organism>
<evidence type="ECO:0000256" key="6">
    <source>
        <dbReference type="ARBA" id="ARBA00022989"/>
    </source>
</evidence>
<feature type="transmembrane region" description="Helical" evidence="8">
    <location>
        <begin position="120"/>
        <end position="140"/>
    </location>
</feature>
<dbReference type="PANTHER" id="PTHR30472">
    <property type="entry name" value="FERRIC ENTEROBACTIN TRANSPORT SYSTEM PERMEASE PROTEIN"/>
    <property type="match status" value="1"/>
</dbReference>
<dbReference type="CDD" id="cd06550">
    <property type="entry name" value="TM_ABC_iron-siderophores_like"/>
    <property type="match status" value="1"/>
</dbReference>
<feature type="transmembrane region" description="Helical" evidence="8">
    <location>
        <begin position="309"/>
        <end position="330"/>
    </location>
</feature>
<evidence type="ECO:0000256" key="8">
    <source>
        <dbReference type="SAM" id="Phobius"/>
    </source>
</evidence>
<accession>A0A1H2HJW2</accession>
<sequence length="336" mass="35764">MNRKRFKQWLLILIGLAGLVLVTGILALCTGSAGIELNKIPNILVHGKGTADYSILVGIRLPRIILGMSIGGALSLAGTLLQGMFRNPLVEPYTLGISGGASLGVCMNILFKLYAVVGIIAYPLSGFLGASIVIFLVYSLNSRTQDVQSNRMLLTGVMISYVASSLVMLLMALSKSDDLQNIVLWIMGSLDEPDTTLITITCAGSIAGLFVSYFFCMDLNALLLGEEEATTLGINTQKTKKILFIIASFLTGLSVAVAGIIMFVGLIVPHFVRMMTGPDHRILLAASFLAGAAFLTLSDVIARIIIAPLELPVGVITGIIGGVMFIWALSRKQVSL</sequence>
<proteinExistence type="inferred from homology"/>
<dbReference type="Proteomes" id="UP000199608">
    <property type="component" value="Unassembled WGS sequence"/>
</dbReference>
<dbReference type="PANTHER" id="PTHR30472:SF25">
    <property type="entry name" value="ABC TRANSPORTER PERMEASE PROTEIN MJ0876-RELATED"/>
    <property type="match status" value="1"/>
</dbReference>
<dbReference type="GO" id="GO:0033214">
    <property type="term" value="P:siderophore-iron import into cell"/>
    <property type="evidence" value="ECO:0007669"/>
    <property type="project" value="TreeGrafter"/>
</dbReference>
<keyword evidence="7 8" id="KW-0472">Membrane</keyword>